<proteinExistence type="predicted"/>
<dbReference type="InterPro" id="IPR011006">
    <property type="entry name" value="CheY-like_superfamily"/>
</dbReference>
<dbReference type="OrthoDB" id="5296764at2"/>
<name>A0A5R9GJE8_9PROT</name>
<dbReference type="PANTHER" id="PTHR44591">
    <property type="entry name" value="STRESS RESPONSE REGULATOR PROTEIN 1"/>
    <property type="match status" value="1"/>
</dbReference>
<feature type="domain" description="Response regulatory" evidence="3">
    <location>
        <begin position="7"/>
        <end position="125"/>
    </location>
</feature>
<dbReference type="GO" id="GO:0000160">
    <property type="term" value="P:phosphorelay signal transduction system"/>
    <property type="evidence" value="ECO:0007669"/>
    <property type="project" value="InterPro"/>
</dbReference>
<reference evidence="4 5" key="1">
    <citation type="journal article" date="2019" name="Appl. Environ. Microbiol.">
        <title>Environmental Evidence and Genomic Insight of Iron-oxidizing Bacteria Preference Towards More Corrosion Resistant Stainless Steel at Higher Salinities.</title>
        <authorList>
            <person name="Garrison C.E."/>
            <person name="Price K.A."/>
            <person name="Field E.K."/>
        </authorList>
    </citation>
    <scope>NUCLEOTIDE SEQUENCE [LARGE SCALE GENOMIC DNA]</scope>
    <source>
        <strain evidence="4 5">P3</strain>
    </source>
</reference>
<dbReference type="EMBL" id="VBRY01000012">
    <property type="protein sequence ID" value="TLS65968.1"/>
    <property type="molecule type" value="Genomic_DNA"/>
</dbReference>
<dbReference type="Gene3D" id="3.40.50.2300">
    <property type="match status" value="1"/>
</dbReference>
<dbReference type="InterPro" id="IPR050595">
    <property type="entry name" value="Bact_response_regulator"/>
</dbReference>
<comment type="caution">
    <text evidence="4">The sequence shown here is derived from an EMBL/GenBank/DDBJ whole genome shotgun (WGS) entry which is preliminary data.</text>
</comment>
<dbReference type="PANTHER" id="PTHR44591:SF3">
    <property type="entry name" value="RESPONSE REGULATORY DOMAIN-CONTAINING PROTEIN"/>
    <property type="match status" value="1"/>
</dbReference>
<dbReference type="SMART" id="SM00448">
    <property type="entry name" value="REC"/>
    <property type="match status" value="1"/>
</dbReference>
<dbReference type="Pfam" id="PF00072">
    <property type="entry name" value="Response_reg"/>
    <property type="match status" value="1"/>
</dbReference>
<feature type="modified residue" description="4-aspartylphosphate" evidence="2">
    <location>
        <position position="58"/>
    </location>
</feature>
<organism evidence="4 5">
    <name type="scientific">Mariprofundus erugo</name>
    <dbReference type="NCBI Taxonomy" id="2528639"/>
    <lineage>
        <taxon>Bacteria</taxon>
        <taxon>Pseudomonadati</taxon>
        <taxon>Pseudomonadota</taxon>
        <taxon>Candidatius Mariprofundia</taxon>
        <taxon>Mariprofundales</taxon>
        <taxon>Mariprofundaceae</taxon>
        <taxon>Mariprofundus</taxon>
    </lineage>
</organism>
<gene>
    <name evidence="4" type="ORF">FEF65_11650</name>
</gene>
<evidence type="ECO:0000313" key="5">
    <source>
        <dbReference type="Proteomes" id="UP000306585"/>
    </source>
</evidence>
<dbReference type="InterPro" id="IPR001789">
    <property type="entry name" value="Sig_transdc_resp-reg_receiver"/>
</dbReference>
<evidence type="ECO:0000256" key="2">
    <source>
        <dbReference type="PROSITE-ProRule" id="PRU00169"/>
    </source>
</evidence>
<keyword evidence="5" id="KW-1185">Reference proteome</keyword>
<protein>
    <submittedName>
        <fullName evidence="4">Response regulator</fullName>
    </submittedName>
</protein>
<sequence>MNGNSHRILVIEDQTSIREVVADLLREFELAGQIEQANSIEEARQALNRMSWDAIITDMSLCDGNILDLIEVMQQQEQYRFPPILLMSGFLFGESEKRARALGINHILSKPFVPLILIDSVQHMLTTAAK</sequence>
<evidence type="ECO:0000313" key="4">
    <source>
        <dbReference type="EMBL" id="TLS65968.1"/>
    </source>
</evidence>
<evidence type="ECO:0000256" key="1">
    <source>
        <dbReference type="ARBA" id="ARBA00022553"/>
    </source>
</evidence>
<keyword evidence="1 2" id="KW-0597">Phosphoprotein</keyword>
<dbReference type="SUPFAM" id="SSF52172">
    <property type="entry name" value="CheY-like"/>
    <property type="match status" value="1"/>
</dbReference>
<dbReference type="AlphaFoldDB" id="A0A5R9GJE8"/>
<accession>A0A5R9GJE8</accession>
<dbReference type="RefSeq" id="WP_138239998.1">
    <property type="nucleotide sequence ID" value="NZ_VBRY01000012.1"/>
</dbReference>
<dbReference type="PROSITE" id="PS50110">
    <property type="entry name" value="RESPONSE_REGULATORY"/>
    <property type="match status" value="1"/>
</dbReference>
<dbReference type="Proteomes" id="UP000306585">
    <property type="component" value="Unassembled WGS sequence"/>
</dbReference>
<evidence type="ECO:0000259" key="3">
    <source>
        <dbReference type="PROSITE" id="PS50110"/>
    </source>
</evidence>